<reference evidence="2 3" key="1">
    <citation type="submission" date="2018-04" db="EMBL/GenBank/DDBJ databases">
        <title>The genome of golden apple snail Pomacea canaliculata provides insight into stress tolerance and invasive adaptation.</title>
        <authorList>
            <person name="Liu C."/>
            <person name="Liu B."/>
            <person name="Ren Y."/>
            <person name="Zhang Y."/>
            <person name="Wang H."/>
            <person name="Li S."/>
            <person name="Jiang F."/>
            <person name="Yin L."/>
            <person name="Zhang G."/>
            <person name="Qian W."/>
            <person name="Fan W."/>
        </authorList>
    </citation>
    <scope>NUCLEOTIDE SEQUENCE [LARGE SCALE GENOMIC DNA]</scope>
    <source>
        <strain evidence="2">SZHN2017</strain>
        <tissue evidence="2">Muscle</tissue>
    </source>
</reference>
<organism evidence="2 3">
    <name type="scientific">Pomacea canaliculata</name>
    <name type="common">Golden apple snail</name>
    <dbReference type="NCBI Taxonomy" id="400727"/>
    <lineage>
        <taxon>Eukaryota</taxon>
        <taxon>Metazoa</taxon>
        <taxon>Spiralia</taxon>
        <taxon>Lophotrochozoa</taxon>
        <taxon>Mollusca</taxon>
        <taxon>Gastropoda</taxon>
        <taxon>Caenogastropoda</taxon>
        <taxon>Architaenioglossa</taxon>
        <taxon>Ampullarioidea</taxon>
        <taxon>Ampullariidae</taxon>
        <taxon>Pomacea</taxon>
    </lineage>
</organism>
<dbReference type="PANTHER" id="PTHR14421:SF3">
    <property type="entry name" value="SPERMATOGENESIS-ASSOCIATED PROTEIN 1"/>
    <property type="match status" value="1"/>
</dbReference>
<dbReference type="AlphaFoldDB" id="A0A2T7NPP3"/>
<gene>
    <name evidence="2" type="ORF">C0Q70_16403</name>
</gene>
<protein>
    <submittedName>
        <fullName evidence="2">Uncharacterized protein</fullName>
    </submittedName>
</protein>
<proteinExistence type="predicted"/>
<dbReference type="Proteomes" id="UP000245119">
    <property type="component" value="Linkage Group LG10"/>
</dbReference>
<sequence length="304" mass="35160">MSGSYGGHTFRSDWSESDSARTLTIDRTSKRRTSDPIVTSSPEQLCDLHVYKVPLDLWRTPLNNILNQSVTDTVSLGIIRVPPDLPLIDLRAEITRQLEDQAPKDYVFLRSVGRSLTWLKSKQEIQLKAKHFLPPVHYAPELFLLEANPEMREALAISDRSSQQSPSSLHHGSTGHGYQNSNRGYGTYRDGYRNKDGYPGLTPEDQYKNRDKENFYLALQNKSKDMQNRLSRDRFNVDDDDDDRLKDMDERTLLDRERWEADQRDRRRRAADDPLPVRGGQEARGRRGEEESGRRRREEESGRG</sequence>
<evidence type="ECO:0000313" key="2">
    <source>
        <dbReference type="EMBL" id="PVD23140.1"/>
    </source>
</evidence>
<feature type="region of interest" description="Disordered" evidence="1">
    <location>
        <begin position="260"/>
        <end position="304"/>
    </location>
</feature>
<evidence type="ECO:0000313" key="3">
    <source>
        <dbReference type="Proteomes" id="UP000245119"/>
    </source>
</evidence>
<feature type="compositionally biased region" description="Basic and acidic residues" evidence="1">
    <location>
        <begin position="281"/>
        <end position="304"/>
    </location>
</feature>
<keyword evidence="3" id="KW-1185">Reference proteome</keyword>
<feature type="compositionally biased region" description="Low complexity" evidence="1">
    <location>
        <begin position="158"/>
        <end position="172"/>
    </location>
</feature>
<dbReference type="OrthoDB" id="9901850at2759"/>
<accession>A0A2T7NPP3</accession>
<dbReference type="InterPro" id="IPR039062">
    <property type="entry name" value="SPAT1"/>
</dbReference>
<dbReference type="PANTHER" id="PTHR14421">
    <property type="entry name" value="SPERMATOGENESIS-ASSOCIATED PROTEIN 1"/>
    <property type="match status" value="1"/>
</dbReference>
<evidence type="ECO:0000256" key="1">
    <source>
        <dbReference type="SAM" id="MobiDB-lite"/>
    </source>
</evidence>
<dbReference type="EMBL" id="PZQS01000010">
    <property type="protein sequence ID" value="PVD23140.1"/>
    <property type="molecule type" value="Genomic_DNA"/>
</dbReference>
<comment type="caution">
    <text evidence="2">The sequence shown here is derived from an EMBL/GenBank/DDBJ whole genome shotgun (WGS) entry which is preliminary data.</text>
</comment>
<name>A0A2T7NPP3_POMCA</name>
<feature type="region of interest" description="Disordered" evidence="1">
    <location>
        <begin position="156"/>
        <end position="209"/>
    </location>
</feature>